<evidence type="ECO:0000313" key="2">
    <source>
        <dbReference type="Proteomes" id="UP001283361"/>
    </source>
</evidence>
<proteinExistence type="predicted"/>
<comment type="caution">
    <text evidence="1">The sequence shown here is derived from an EMBL/GenBank/DDBJ whole genome shotgun (WGS) entry which is preliminary data.</text>
</comment>
<organism evidence="1 2">
    <name type="scientific">Elysia crispata</name>
    <name type="common">lettuce slug</name>
    <dbReference type="NCBI Taxonomy" id="231223"/>
    <lineage>
        <taxon>Eukaryota</taxon>
        <taxon>Metazoa</taxon>
        <taxon>Spiralia</taxon>
        <taxon>Lophotrochozoa</taxon>
        <taxon>Mollusca</taxon>
        <taxon>Gastropoda</taxon>
        <taxon>Heterobranchia</taxon>
        <taxon>Euthyneura</taxon>
        <taxon>Panpulmonata</taxon>
        <taxon>Sacoglossa</taxon>
        <taxon>Placobranchoidea</taxon>
        <taxon>Plakobranchidae</taxon>
        <taxon>Elysia</taxon>
    </lineage>
</organism>
<sequence>MEEYRGIRSGCLATRNRSAECYDLFTDDDRININMHFWSFHYSGRKSFVLERVNRHDVQRRRANGAVSRKNASFRYTFKCRDGSVRKVCNTIFLGILRLSPKDDTIVKKAFKNNVNNNNAHIDGWVKLASRASDEGSVEIFIESYHFWIQ</sequence>
<name>A0AAE0YKT5_9GAST</name>
<dbReference type="Proteomes" id="UP001283361">
    <property type="component" value="Unassembled WGS sequence"/>
</dbReference>
<dbReference type="EMBL" id="JAWDGP010006075">
    <property type="protein sequence ID" value="KAK3747662.1"/>
    <property type="molecule type" value="Genomic_DNA"/>
</dbReference>
<reference evidence="1" key="1">
    <citation type="journal article" date="2023" name="G3 (Bethesda)">
        <title>A reference genome for the long-term kleptoplast-retaining sea slug Elysia crispata morphotype clarki.</title>
        <authorList>
            <person name="Eastman K.E."/>
            <person name="Pendleton A.L."/>
            <person name="Shaikh M.A."/>
            <person name="Suttiyut T."/>
            <person name="Ogas R."/>
            <person name="Tomko P."/>
            <person name="Gavelis G."/>
            <person name="Widhalm J.R."/>
            <person name="Wisecaver J.H."/>
        </authorList>
    </citation>
    <scope>NUCLEOTIDE SEQUENCE</scope>
    <source>
        <strain evidence="1">ECLA1</strain>
    </source>
</reference>
<evidence type="ECO:0000313" key="1">
    <source>
        <dbReference type="EMBL" id="KAK3747662.1"/>
    </source>
</evidence>
<accession>A0AAE0YKT5</accession>
<protein>
    <submittedName>
        <fullName evidence="1">Uncharacterized protein</fullName>
    </submittedName>
</protein>
<keyword evidence="2" id="KW-1185">Reference proteome</keyword>
<dbReference type="AlphaFoldDB" id="A0AAE0YKT5"/>
<gene>
    <name evidence="1" type="ORF">RRG08_024809</name>
</gene>